<accession>A0ACC5QZE3</accession>
<proteinExistence type="predicted"/>
<keyword evidence="2" id="KW-1185">Reference proteome</keyword>
<protein>
    <submittedName>
        <fullName evidence="1">BA14K family protein</fullName>
    </submittedName>
</protein>
<name>A0ACC5QZE3_9HYPH</name>
<reference evidence="1" key="1">
    <citation type="submission" date="2021-01" db="EMBL/GenBank/DDBJ databases">
        <authorList>
            <person name="Sun Q."/>
        </authorList>
    </citation>
    <scope>NUCLEOTIDE SEQUENCE</scope>
    <source>
        <strain evidence="1">YIM B02566</strain>
    </source>
</reference>
<sequence>MAAVTVAGFLSLGGAQAANVATGSAPLPAIQKAQESNIQPASHRKRYWRGHRNRYWRGGRRYWGPGVGLGLGFGIAPYYYGGGPYYYRPYRPVYAPVGGAHVRWCLDRYRSYDPRSNSFLGYDGYRHRCRSPYRY</sequence>
<evidence type="ECO:0000313" key="1">
    <source>
        <dbReference type="EMBL" id="MBK1865766.1"/>
    </source>
</evidence>
<dbReference type="Proteomes" id="UP000616151">
    <property type="component" value="Unassembled WGS sequence"/>
</dbReference>
<organism evidence="1 2">
    <name type="scientific">Taklimakanibacter albus</name>
    <dbReference type="NCBI Taxonomy" id="2800327"/>
    <lineage>
        <taxon>Bacteria</taxon>
        <taxon>Pseudomonadati</taxon>
        <taxon>Pseudomonadota</taxon>
        <taxon>Alphaproteobacteria</taxon>
        <taxon>Hyphomicrobiales</taxon>
        <taxon>Aestuariivirgaceae</taxon>
        <taxon>Taklimakanibacter</taxon>
    </lineage>
</organism>
<gene>
    <name evidence="1" type="ORF">JHL16_05335</name>
</gene>
<comment type="caution">
    <text evidence="1">The sequence shown here is derived from an EMBL/GenBank/DDBJ whole genome shotgun (WGS) entry which is preliminary data.</text>
</comment>
<dbReference type="EMBL" id="JAENHL010000006">
    <property type="protein sequence ID" value="MBK1865766.1"/>
    <property type="molecule type" value="Genomic_DNA"/>
</dbReference>
<evidence type="ECO:0000313" key="2">
    <source>
        <dbReference type="Proteomes" id="UP000616151"/>
    </source>
</evidence>